<dbReference type="Proteomes" id="UP000593892">
    <property type="component" value="Plasmid pPfer1"/>
</dbReference>
<dbReference type="GO" id="GO:0008270">
    <property type="term" value="F:zinc ion binding"/>
    <property type="evidence" value="ECO:0007669"/>
    <property type="project" value="InterPro"/>
</dbReference>
<dbReference type="GO" id="GO:0000428">
    <property type="term" value="C:DNA-directed RNA polymerase complex"/>
    <property type="evidence" value="ECO:0007669"/>
    <property type="project" value="UniProtKB-KW"/>
</dbReference>
<dbReference type="EMBL" id="CP063850">
    <property type="protein sequence ID" value="QOY92320.1"/>
    <property type="molecule type" value="Genomic_DNA"/>
</dbReference>
<evidence type="ECO:0000313" key="10">
    <source>
        <dbReference type="Proteomes" id="UP000593892"/>
    </source>
</evidence>
<evidence type="ECO:0000256" key="7">
    <source>
        <dbReference type="SAM" id="MobiDB-lite"/>
    </source>
</evidence>
<feature type="compositionally biased region" description="Low complexity" evidence="7">
    <location>
        <begin position="75"/>
        <end position="94"/>
    </location>
</feature>
<feature type="domain" description="Toprim" evidence="8">
    <location>
        <begin position="220"/>
        <end position="295"/>
    </location>
</feature>
<keyword evidence="10" id="KW-1185">Reference proteome</keyword>
<dbReference type="Gene3D" id="3.90.580.10">
    <property type="entry name" value="Zinc finger, CHC2-type domain"/>
    <property type="match status" value="1"/>
</dbReference>
<geneLocation type="plasmid" evidence="9 10">
    <name>pPfer1</name>
</geneLocation>
<dbReference type="GO" id="GO:0006269">
    <property type="term" value="P:DNA replication, synthesis of primer"/>
    <property type="evidence" value="ECO:0007669"/>
    <property type="project" value="UniProtKB-KW"/>
</dbReference>
<keyword evidence="1" id="KW-0240">DNA-directed RNA polymerase</keyword>
<keyword evidence="3" id="KW-0808">Transferase</keyword>
<dbReference type="GO" id="GO:1990077">
    <property type="term" value="C:primosome complex"/>
    <property type="evidence" value="ECO:0007669"/>
    <property type="project" value="UniProtKB-KW"/>
</dbReference>
<keyword evidence="6" id="KW-0804">Transcription</keyword>
<dbReference type="KEGG" id="pfer:IRI77_37650"/>
<dbReference type="CDD" id="cd01029">
    <property type="entry name" value="TOPRIM_primases"/>
    <property type="match status" value="1"/>
</dbReference>
<reference evidence="9 10" key="1">
    <citation type="submission" date="2020-10" db="EMBL/GenBank/DDBJ databases">
        <title>Complete genome sequence of Paludibaculum fermentans P105T, a facultatively anaerobic acidobacterium capable of dissimilatory Fe(III) reduction.</title>
        <authorList>
            <person name="Dedysh S.N."/>
            <person name="Beletsky A.V."/>
            <person name="Kulichevskaya I.S."/>
            <person name="Mardanov A.V."/>
            <person name="Ravin N.V."/>
        </authorList>
    </citation>
    <scope>NUCLEOTIDE SEQUENCE [LARGE SCALE GENOMIC DNA]</scope>
    <source>
        <strain evidence="9 10">P105</strain>
        <plasmid evidence="9 10">pPfer1</plasmid>
    </source>
</reference>
<evidence type="ECO:0000256" key="2">
    <source>
        <dbReference type="ARBA" id="ARBA00022515"/>
    </source>
</evidence>
<dbReference type="PANTHER" id="PTHR30313:SF2">
    <property type="entry name" value="DNA PRIMASE"/>
    <property type="match status" value="1"/>
</dbReference>
<dbReference type="InterPro" id="IPR050219">
    <property type="entry name" value="DnaG_primase"/>
</dbReference>
<evidence type="ECO:0000256" key="5">
    <source>
        <dbReference type="ARBA" id="ARBA00022705"/>
    </source>
</evidence>
<evidence type="ECO:0000256" key="1">
    <source>
        <dbReference type="ARBA" id="ARBA00022478"/>
    </source>
</evidence>
<dbReference type="Pfam" id="PF13362">
    <property type="entry name" value="Toprim_3"/>
    <property type="match status" value="1"/>
</dbReference>
<protein>
    <submittedName>
        <fullName evidence="9">Toprim domain-containing protein</fullName>
    </submittedName>
</protein>
<feature type="region of interest" description="Disordered" evidence="7">
    <location>
        <begin position="72"/>
        <end position="100"/>
    </location>
</feature>
<keyword evidence="5" id="KW-0235">DNA replication</keyword>
<dbReference type="GO" id="GO:0003677">
    <property type="term" value="F:DNA binding"/>
    <property type="evidence" value="ECO:0007669"/>
    <property type="project" value="InterPro"/>
</dbReference>
<keyword evidence="2" id="KW-0639">Primosome</keyword>
<sequence length="321" mass="34412">MRGETLSAAELSAARPMRGEGGRVLRAFCPFHQSDTQRSLRVDAVSGRFFCFACGVWGFTEAARAEWTAQKKQEGASLPRGGSSAGAAPRARVLLPPPEPEFTTDTEALEDWMAAYREMLPGSAGEAYLERRGIPLAVAQRCGVGYAEAGEWAHRDERGRPLRDWRGGRLVFPHTSPDGRLVNLYGRAVGDDVPKAFRHDHLAGAKGYFLGAGLAGGSDQPLYVCEGAFDALSLRAAGLGRVVAIFGVHGWRWTWAGEVKEMVFALDADAAGQTAWHALARAARLRGKRVGFLPPEAYGGCKDVSEAWASGRLSGIAAGTP</sequence>
<dbReference type="GO" id="GO:0016779">
    <property type="term" value="F:nucleotidyltransferase activity"/>
    <property type="evidence" value="ECO:0007669"/>
    <property type="project" value="UniProtKB-KW"/>
</dbReference>
<dbReference type="RefSeq" id="WP_194453974.1">
    <property type="nucleotide sequence ID" value="NZ_CP063850.1"/>
</dbReference>
<dbReference type="PROSITE" id="PS50880">
    <property type="entry name" value="TOPRIM"/>
    <property type="match status" value="1"/>
</dbReference>
<gene>
    <name evidence="9" type="ORF">IRI77_37650</name>
</gene>
<dbReference type="PANTHER" id="PTHR30313">
    <property type="entry name" value="DNA PRIMASE"/>
    <property type="match status" value="1"/>
</dbReference>
<organism evidence="9 10">
    <name type="scientific">Paludibaculum fermentans</name>
    <dbReference type="NCBI Taxonomy" id="1473598"/>
    <lineage>
        <taxon>Bacteria</taxon>
        <taxon>Pseudomonadati</taxon>
        <taxon>Acidobacteriota</taxon>
        <taxon>Terriglobia</taxon>
        <taxon>Bryobacterales</taxon>
        <taxon>Bryobacteraceae</taxon>
        <taxon>Paludibaculum</taxon>
    </lineage>
</organism>
<dbReference type="GO" id="GO:0005737">
    <property type="term" value="C:cytoplasm"/>
    <property type="evidence" value="ECO:0007669"/>
    <property type="project" value="TreeGrafter"/>
</dbReference>
<evidence type="ECO:0000313" key="9">
    <source>
        <dbReference type="EMBL" id="QOY92320.1"/>
    </source>
</evidence>
<evidence type="ECO:0000256" key="6">
    <source>
        <dbReference type="ARBA" id="ARBA00023163"/>
    </source>
</evidence>
<dbReference type="SUPFAM" id="SSF57783">
    <property type="entry name" value="Zinc beta-ribbon"/>
    <property type="match status" value="1"/>
</dbReference>
<accession>A0A7S7SQL1</accession>
<proteinExistence type="predicted"/>
<dbReference type="InterPro" id="IPR036977">
    <property type="entry name" value="DNA_primase_Znf_CHC2"/>
</dbReference>
<evidence type="ECO:0000256" key="3">
    <source>
        <dbReference type="ARBA" id="ARBA00022679"/>
    </source>
</evidence>
<dbReference type="Gene3D" id="3.40.1360.10">
    <property type="match status" value="1"/>
</dbReference>
<dbReference type="InterPro" id="IPR034154">
    <property type="entry name" value="TOPRIM_DnaG/twinkle"/>
</dbReference>
<evidence type="ECO:0000259" key="8">
    <source>
        <dbReference type="PROSITE" id="PS50880"/>
    </source>
</evidence>
<dbReference type="SUPFAM" id="SSF56731">
    <property type="entry name" value="DNA primase core"/>
    <property type="match status" value="1"/>
</dbReference>
<evidence type="ECO:0000256" key="4">
    <source>
        <dbReference type="ARBA" id="ARBA00022695"/>
    </source>
</evidence>
<keyword evidence="4" id="KW-0548">Nucleotidyltransferase</keyword>
<keyword evidence="9" id="KW-0614">Plasmid</keyword>
<dbReference type="InterPro" id="IPR006171">
    <property type="entry name" value="TOPRIM_dom"/>
</dbReference>
<dbReference type="AlphaFoldDB" id="A0A7S7SQL1"/>
<name>A0A7S7SQL1_PALFE</name>